<evidence type="ECO:0000313" key="2">
    <source>
        <dbReference type="EMBL" id="KAL0565983.1"/>
    </source>
</evidence>
<dbReference type="EMBL" id="JBAHYK010002052">
    <property type="protein sequence ID" value="KAL0565983.1"/>
    <property type="molecule type" value="Genomic_DNA"/>
</dbReference>
<feature type="compositionally biased region" description="Low complexity" evidence="1">
    <location>
        <begin position="178"/>
        <end position="187"/>
    </location>
</feature>
<protein>
    <submittedName>
        <fullName evidence="2">Uncharacterized protein</fullName>
    </submittedName>
</protein>
<dbReference type="Proteomes" id="UP001465976">
    <property type="component" value="Unassembled WGS sequence"/>
</dbReference>
<reference evidence="2 3" key="1">
    <citation type="submission" date="2024-02" db="EMBL/GenBank/DDBJ databases">
        <title>A draft genome for the cacao thread blight pathogen Marasmius crinis-equi.</title>
        <authorList>
            <person name="Cohen S.P."/>
            <person name="Baruah I.K."/>
            <person name="Amoako-Attah I."/>
            <person name="Bukari Y."/>
            <person name="Meinhardt L.W."/>
            <person name="Bailey B.A."/>
        </authorList>
    </citation>
    <scope>NUCLEOTIDE SEQUENCE [LARGE SCALE GENOMIC DNA]</scope>
    <source>
        <strain evidence="2 3">GH-76</strain>
    </source>
</reference>
<feature type="compositionally biased region" description="Basic and acidic residues" evidence="1">
    <location>
        <begin position="142"/>
        <end position="151"/>
    </location>
</feature>
<feature type="compositionally biased region" description="Pro residues" evidence="1">
    <location>
        <begin position="188"/>
        <end position="203"/>
    </location>
</feature>
<evidence type="ECO:0000313" key="3">
    <source>
        <dbReference type="Proteomes" id="UP001465976"/>
    </source>
</evidence>
<keyword evidence="3" id="KW-1185">Reference proteome</keyword>
<gene>
    <name evidence="2" type="ORF">V5O48_016036</name>
</gene>
<organism evidence="2 3">
    <name type="scientific">Marasmius crinis-equi</name>
    <dbReference type="NCBI Taxonomy" id="585013"/>
    <lineage>
        <taxon>Eukaryota</taxon>
        <taxon>Fungi</taxon>
        <taxon>Dikarya</taxon>
        <taxon>Basidiomycota</taxon>
        <taxon>Agaricomycotina</taxon>
        <taxon>Agaricomycetes</taxon>
        <taxon>Agaricomycetidae</taxon>
        <taxon>Agaricales</taxon>
        <taxon>Marasmiineae</taxon>
        <taxon>Marasmiaceae</taxon>
        <taxon>Marasmius</taxon>
    </lineage>
</organism>
<feature type="region of interest" description="Disordered" evidence="1">
    <location>
        <begin position="173"/>
        <end position="207"/>
    </location>
</feature>
<feature type="compositionally biased region" description="Polar residues" evidence="1">
    <location>
        <begin position="114"/>
        <end position="124"/>
    </location>
</feature>
<comment type="caution">
    <text evidence="2">The sequence shown here is derived from an EMBL/GenBank/DDBJ whole genome shotgun (WGS) entry which is preliminary data.</text>
</comment>
<accession>A0ABR3ESU2</accession>
<sequence length="316" mass="35534">MGWVTNTVRITYSGIKATFISPDDPTGALEILRRDLKTLKLPQPPTGNTSVVALGMMEYFWSISEDSPLSRQLNQLLRTPLDPQLEESFRTVSIENMQLMSKFLPKPPLIPESPSYNSRTQSAENKSRLRSHMTWTRPGLQPRDEKQETKKVPVALHDQALEFLNDIKRDIESQSAESTSVPPRSRSPTPPTSFPLVRVPPPRKPPHPADALVTELIDIRKKLIADLTTEKQLIEELKLLNAPNIPEPSPSGMMSAGSELVFKARLKLVEEQIEEERMKKRIAENTMRECHSRGTGPFVVPALLDAFVMLSKLSSL</sequence>
<proteinExistence type="predicted"/>
<name>A0ABR3ESU2_9AGAR</name>
<feature type="region of interest" description="Disordered" evidence="1">
    <location>
        <begin position="106"/>
        <end position="151"/>
    </location>
</feature>
<evidence type="ECO:0000256" key="1">
    <source>
        <dbReference type="SAM" id="MobiDB-lite"/>
    </source>
</evidence>